<sequence length="36" mass="4275">MWSKRPQILPPYAFDITPPYNKRNNNSTNQSNRDIP</sequence>
<name>A0A0A9EEU6_ARUDO</name>
<evidence type="ECO:0000313" key="2">
    <source>
        <dbReference type="EMBL" id="JAD96405.1"/>
    </source>
</evidence>
<proteinExistence type="predicted"/>
<organism evidence="2">
    <name type="scientific">Arundo donax</name>
    <name type="common">Giant reed</name>
    <name type="synonym">Donax arundinaceus</name>
    <dbReference type="NCBI Taxonomy" id="35708"/>
    <lineage>
        <taxon>Eukaryota</taxon>
        <taxon>Viridiplantae</taxon>
        <taxon>Streptophyta</taxon>
        <taxon>Embryophyta</taxon>
        <taxon>Tracheophyta</taxon>
        <taxon>Spermatophyta</taxon>
        <taxon>Magnoliopsida</taxon>
        <taxon>Liliopsida</taxon>
        <taxon>Poales</taxon>
        <taxon>Poaceae</taxon>
        <taxon>PACMAD clade</taxon>
        <taxon>Arundinoideae</taxon>
        <taxon>Arundineae</taxon>
        <taxon>Arundo</taxon>
    </lineage>
</organism>
<dbReference type="AlphaFoldDB" id="A0A0A9EEU6"/>
<accession>A0A0A9EEU6</accession>
<protein>
    <submittedName>
        <fullName evidence="2">Uncharacterized protein</fullName>
    </submittedName>
</protein>
<evidence type="ECO:0000256" key="1">
    <source>
        <dbReference type="SAM" id="MobiDB-lite"/>
    </source>
</evidence>
<feature type="region of interest" description="Disordered" evidence="1">
    <location>
        <begin position="1"/>
        <end position="36"/>
    </location>
</feature>
<reference evidence="2" key="2">
    <citation type="journal article" date="2015" name="Data Brief">
        <title>Shoot transcriptome of the giant reed, Arundo donax.</title>
        <authorList>
            <person name="Barrero R.A."/>
            <person name="Guerrero F.D."/>
            <person name="Moolhuijzen P."/>
            <person name="Goolsby J.A."/>
            <person name="Tidwell J."/>
            <person name="Bellgard S.E."/>
            <person name="Bellgard M.I."/>
        </authorList>
    </citation>
    <scope>NUCLEOTIDE SEQUENCE</scope>
    <source>
        <tissue evidence="2">Shoot tissue taken approximately 20 cm above the soil surface</tissue>
    </source>
</reference>
<dbReference type="EMBL" id="GBRH01201490">
    <property type="protein sequence ID" value="JAD96405.1"/>
    <property type="molecule type" value="Transcribed_RNA"/>
</dbReference>
<feature type="compositionally biased region" description="Low complexity" evidence="1">
    <location>
        <begin position="21"/>
        <end position="36"/>
    </location>
</feature>
<reference evidence="2" key="1">
    <citation type="submission" date="2014-09" db="EMBL/GenBank/DDBJ databases">
        <authorList>
            <person name="Magalhaes I.L.F."/>
            <person name="Oliveira U."/>
            <person name="Santos F.R."/>
            <person name="Vidigal T.H.D.A."/>
            <person name="Brescovit A.D."/>
            <person name="Santos A.J."/>
        </authorList>
    </citation>
    <scope>NUCLEOTIDE SEQUENCE</scope>
    <source>
        <tissue evidence="2">Shoot tissue taken approximately 20 cm above the soil surface</tissue>
    </source>
</reference>